<dbReference type="SUPFAM" id="SSF51110">
    <property type="entry name" value="alpha-D-mannose-specific plant lectins"/>
    <property type="match status" value="1"/>
</dbReference>
<keyword evidence="5" id="KW-0812">Transmembrane</keyword>
<gene>
    <name evidence="10" type="primary">LOC111287338</name>
</gene>
<dbReference type="Pfam" id="PF01453">
    <property type="entry name" value="B_lectin"/>
    <property type="match status" value="1"/>
</dbReference>
<dbReference type="CDD" id="cd00028">
    <property type="entry name" value="B_lectin"/>
    <property type="match status" value="1"/>
</dbReference>
<evidence type="ECO:0000256" key="6">
    <source>
        <dbReference type="SAM" id="SignalP"/>
    </source>
</evidence>
<name>A0A6P5XZK1_DURZI</name>
<sequence length="475" mass="53979">MTTLGLVFFHCLVLFSGIYYSSAADTLTPTQSIRNGSTLVSSSKIFELGFFSPGESKNQYLAIWYKKFPDIVVWIANRENPVKDSHAIHTISSTGNLVIFDGENNIFWSSNSSRATKSPVFAQLLDSGNFVVRDNDTKSYLWESFDFPSDTQLPGMKMGRNFKTGINRFLTAWKDVYDPSPGDFTYRIDNIGLPQLFLRQGMKKRFRTGPWNGIRFSGVPLQNTTVLNYVFVDTTEELYINYAVKDNSLISRFMLTESGLLQRLVLYGNSGEWTVMYSVQNDLCDDYAQCGPNGICRINKRPICECLTGFLPRLPHEWEVLNWTGGCARRTPLDCQKGEGFVKLENVKLPDLLEFKFNKNLNLKECRAECFKNCSCTAYANSDISNGGSGCLMWFGNLIDIREYIQGQSKQDIYIRMPASELSDSSWKSKNIVIIVVTSTISGLLAFFLACWYRILKKKRKKIGKQTHPKLLLLK</sequence>
<dbReference type="Gene3D" id="2.90.10.10">
    <property type="entry name" value="Bulb-type lectin domain"/>
    <property type="match status" value="1"/>
</dbReference>
<feature type="chain" id="PRO_5028100301" evidence="6">
    <location>
        <begin position="24"/>
        <end position="475"/>
    </location>
</feature>
<evidence type="ECO:0000313" key="10">
    <source>
        <dbReference type="RefSeq" id="XP_022733558.1"/>
    </source>
</evidence>
<evidence type="ECO:0000256" key="4">
    <source>
        <dbReference type="ARBA" id="ARBA00023180"/>
    </source>
</evidence>
<feature type="domain" description="Apple" evidence="8">
    <location>
        <begin position="335"/>
        <end position="418"/>
    </location>
</feature>
<feature type="transmembrane region" description="Helical" evidence="5">
    <location>
        <begin position="432"/>
        <end position="456"/>
    </location>
</feature>
<dbReference type="SMART" id="SM00108">
    <property type="entry name" value="B_lectin"/>
    <property type="match status" value="1"/>
</dbReference>
<protein>
    <submittedName>
        <fullName evidence="10">S-locus-specific glycoprotein S13-like</fullName>
    </submittedName>
</protein>
<keyword evidence="9" id="KW-1185">Reference proteome</keyword>
<keyword evidence="5" id="KW-0472">Membrane</keyword>
<evidence type="ECO:0000256" key="5">
    <source>
        <dbReference type="SAM" id="Phobius"/>
    </source>
</evidence>
<evidence type="ECO:0000259" key="8">
    <source>
        <dbReference type="PROSITE" id="PS50948"/>
    </source>
</evidence>
<evidence type="ECO:0000313" key="9">
    <source>
        <dbReference type="Proteomes" id="UP000515121"/>
    </source>
</evidence>
<dbReference type="GeneID" id="111287338"/>
<dbReference type="Pfam" id="PF08276">
    <property type="entry name" value="PAN_2"/>
    <property type="match status" value="1"/>
</dbReference>
<keyword evidence="5" id="KW-1133">Transmembrane helix</keyword>
<keyword evidence="4" id="KW-0325">Glycoprotein</keyword>
<dbReference type="OrthoDB" id="1910371at2759"/>
<feature type="signal peptide" evidence="6">
    <location>
        <begin position="1"/>
        <end position="23"/>
    </location>
</feature>
<dbReference type="AlphaFoldDB" id="A0A6P5XZK1"/>
<dbReference type="InterPro" id="IPR003609">
    <property type="entry name" value="Pan_app"/>
</dbReference>
<dbReference type="Pfam" id="PF00954">
    <property type="entry name" value="S_locus_glycop"/>
    <property type="match status" value="1"/>
</dbReference>
<reference evidence="10" key="1">
    <citation type="submission" date="2025-08" db="UniProtKB">
        <authorList>
            <consortium name="RefSeq"/>
        </authorList>
    </citation>
    <scope>IDENTIFICATION</scope>
    <source>
        <tissue evidence="10">Fruit stalk</tissue>
    </source>
</reference>
<dbReference type="Proteomes" id="UP000515121">
    <property type="component" value="Unplaced"/>
</dbReference>
<dbReference type="SMART" id="SM00473">
    <property type="entry name" value="PAN_AP"/>
    <property type="match status" value="1"/>
</dbReference>
<dbReference type="InterPro" id="IPR035446">
    <property type="entry name" value="SLSG/EP1"/>
</dbReference>
<dbReference type="InterPro" id="IPR036426">
    <property type="entry name" value="Bulb-type_lectin_dom_sf"/>
</dbReference>
<dbReference type="Gene3D" id="3.50.4.10">
    <property type="entry name" value="Hepatocyte Growth Factor"/>
    <property type="match status" value="1"/>
</dbReference>
<proteinExistence type="predicted"/>
<evidence type="ECO:0000256" key="2">
    <source>
        <dbReference type="ARBA" id="ARBA00022729"/>
    </source>
</evidence>
<keyword evidence="3" id="KW-1015">Disulfide bond</keyword>
<dbReference type="PROSITE" id="PS50948">
    <property type="entry name" value="PAN"/>
    <property type="match status" value="1"/>
</dbReference>
<dbReference type="InterPro" id="IPR000858">
    <property type="entry name" value="S_locus_glycoprot_dom"/>
</dbReference>
<feature type="domain" description="Bulb-type lectin" evidence="7">
    <location>
        <begin position="24"/>
        <end position="145"/>
    </location>
</feature>
<organism evidence="9 10">
    <name type="scientific">Durio zibethinus</name>
    <name type="common">Durian</name>
    <dbReference type="NCBI Taxonomy" id="66656"/>
    <lineage>
        <taxon>Eukaryota</taxon>
        <taxon>Viridiplantae</taxon>
        <taxon>Streptophyta</taxon>
        <taxon>Embryophyta</taxon>
        <taxon>Tracheophyta</taxon>
        <taxon>Spermatophyta</taxon>
        <taxon>Magnoliopsida</taxon>
        <taxon>eudicotyledons</taxon>
        <taxon>Gunneridae</taxon>
        <taxon>Pentapetalae</taxon>
        <taxon>rosids</taxon>
        <taxon>malvids</taxon>
        <taxon>Malvales</taxon>
        <taxon>Malvaceae</taxon>
        <taxon>Helicteroideae</taxon>
        <taxon>Durio</taxon>
    </lineage>
</organism>
<dbReference type="CDD" id="cd01098">
    <property type="entry name" value="PAN_AP_plant"/>
    <property type="match status" value="1"/>
</dbReference>
<evidence type="ECO:0000256" key="3">
    <source>
        <dbReference type="ARBA" id="ARBA00023157"/>
    </source>
</evidence>
<dbReference type="PANTHER" id="PTHR32444">
    <property type="entry name" value="BULB-TYPE LECTIN DOMAIN-CONTAINING PROTEIN"/>
    <property type="match status" value="1"/>
</dbReference>
<dbReference type="PIRSF" id="PIRSF002686">
    <property type="entry name" value="SLG"/>
    <property type="match status" value="1"/>
</dbReference>
<dbReference type="GO" id="GO:0048544">
    <property type="term" value="P:recognition of pollen"/>
    <property type="evidence" value="ECO:0007669"/>
    <property type="project" value="InterPro"/>
</dbReference>
<dbReference type="PROSITE" id="PS50927">
    <property type="entry name" value="BULB_LECTIN"/>
    <property type="match status" value="1"/>
</dbReference>
<keyword evidence="2 6" id="KW-0732">Signal</keyword>
<dbReference type="FunFam" id="2.90.10.10:FF:000001">
    <property type="entry name" value="G-type lectin S-receptor-like serine/threonine-protein kinase"/>
    <property type="match status" value="1"/>
</dbReference>
<evidence type="ECO:0000259" key="7">
    <source>
        <dbReference type="PROSITE" id="PS50927"/>
    </source>
</evidence>
<dbReference type="InterPro" id="IPR001480">
    <property type="entry name" value="Bulb-type_lectin_dom"/>
</dbReference>
<accession>A0A6P5XZK1</accession>
<dbReference type="RefSeq" id="XP_022733558.1">
    <property type="nucleotide sequence ID" value="XM_022877823.1"/>
</dbReference>
<comment type="function">
    <text evidence="1">Involved in sporophytic self-incompatibility system (the inability of flowering plants to achieve self-fertilization).</text>
</comment>
<dbReference type="PANTHER" id="PTHR32444:SF118">
    <property type="entry name" value="OS09G0551150 PROTEIN"/>
    <property type="match status" value="1"/>
</dbReference>
<dbReference type="KEGG" id="dzi:111287338"/>
<evidence type="ECO:0000256" key="1">
    <source>
        <dbReference type="ARBA" id="ARBA00003061"/>
    </source>
</evidence>